<evidence type="ECO:0000313" key="4">
    <source>
        <dbReference type="Proteomes" id="UP001157006"/>
    </source>
</evidence>
<dbReference type="GO" id="GO:0001709">
    <property type="term" value="P:cell fate determination"/>
    <property type="evidence" value="ECO:0007669"/>
    <property type="project" value="TreeGrafter"/>
</dbReference>
<feature type="signal peptide" evidence="2">
    <location>
        <begin position="1"/>
        <end position="17"/>
    </location>
</feature>
<dbReference type="Proteomes" id="UP001157006">
    <property type="component" value="Chromosome 1L"/>
</dbReference>
<sequence length="116" mass="12560">MFFIFTFLSSYAVGVFSHLDEKCDKSDIQINQSPTAPLPSGIPTYTVEIVNTRVIGCVISNVHVACGMFSSATLIDPNIFKRLNNNDCLVNGGNPISNGGVISFKYATTYSFPLSV</sequence>
<evidence type="ECO:0000256" key="2">
    <source>
        <dbReference type="SAM" id="SignalP"/>
    </source>
</evidence>
<evidence type="ECO:0000313" key="3">
    <source>
        <dbReference type="EMBL" id="CAI8587037.1"/>
    </source>
</evidence>
<gene>
    <name evidence="3" type="ORF">VFH_I281560</name>
</gene>
<organism evidence="3 4">
    <name type="scientific">Vicia faba</name>
    <name type="common">Broad bean</name>
    <name type="synonym">Faba vulgaris</name>
    <dbReference type="NCBI Taxonomy" id="3906"/>
    <lineage>
        <taxon>Eukaryota</taxon>
        <taxon>Viridiplantae</taxon>
        <taxon>Streptophyta</taxon>
        <taxon>Embryophyta</taxon>
        <taxon>Tracheophyta</taxon>
        <taxon>Spermatophyta</taxon>
        <taxon>Magnoliopsida</taxon>
        <taxon>eudicotyledons</taxon>
        <taxon>Gunneridae</taxon>
        <taxon>Pentapetalae</taxon>
        <taxon>rosids</taxon>
        <taxon>fabids</taxon>
        <taxon>Fabales</taxon>
        <taxon>Fabaceae</taxon>
        <taxon>Papilionoideae</taxon>
        <taxon>50 kb inversion clade</taxon>
        <taxon>NPAAA clade</taxon>
        <taxon>Hologalegina</taxon>
        <taxon>IRL clade</taxon>
        <taxon>Fabeae</taxon>
        <taxon>Vicia</taxon>
    </lineage>
</organism>
<reference evidence="3 4" key="1">
    <citation type="submission" date="2023-01" db="EMBL/GenBank/DDBJ databases">
        <authorList>
            <person name="Kreplak J."/>
        </authorList>
    </citation>
    <scope>NUCLEOTIDE SEQUENCE [LARGE SCALE GENOMIC DNA]</scope>
</reference>
<dbReference type="AlphaFoldDB" id="A0AAV0YR62"/>
<dbReference type="Pfam" id="PF24068">
    <property type="entry name" value="TPD1_C"/>
    <property type="match status" value="1"/>
</dbReference>
<feature type="chain" id="PRO_5043583862" evidence="2">
    <location>
        <begin position="18"/>
        <end position="116"/>
    </location>
</feature>
<name>A0AAV0YR62_VICFA</name>
<keyword evidence="4" id="KW-1185">Reference proteome</keyword>
<evidence type="ECO:0000256" key="1">
    <source>
        <dbReference type="ARBA" id="ARBA00022729"/>
    </source>
</evidence>
<accession>A0AAV0YR62</accession>
<keyword evidence="1 2" id="KW-0732">Signal</keyword>
<protein>
    <submittedName>
        <fullName evidence="3">Uncharacterized protein</fullName>
    </submittedName>
</protein>
<dbReference type="EMBL" id="OX451736">
    <property type="protein sequence ID" value="CAI8587037.1"/>
    <property type="molecule type" value="Genomic_DNA"/>
</dbReference>
<dbReference type="PANTHER" id="PTHR33184:SF76">
    <property type="entry name" value="TAPETUM DETERMINANT PROTEIN"/>
    <property type="match status" value="1"/>
</dbReference>
<dbReference type="PANTHER" id="PTHR33184">
    <property type="entry name" value="PROTEIN TAPETUM DETERMINANT 1-LIKE-RELATED"/>
    <property type="match status" value="1"/>
</dbReference>
<proteinExistence type="predicted"/>
<dbReference type="InterPro" id="IPR040361">
    <property type="entry name" value="TPD1"/>
</dbReference>